<proteinExistence type="predicted"/>
<name>A0A1B8GCN1_9PEZI</name>
<organism evidence="2 3">
    <name type="scientific">Pseudogymnoascus verrucosus</name>
    <dbReference type="NCBI Taxonomy" id="342668"/>
    <lineage>
        <taxon>Eukaryota</taxon>
        <taxon>Fungi</taxon>
        <taxon>Dikarya</taxon>
        <taxon>Ascomycota</taxon>
        <taxon>Pezizomycotina</taxon>
        <taxon>Leotiomycetes</taxon>
        <taxon>Thelebolales</taxon>
        <taxon>Thelebolaceae</taxon>
        <taxon>Pseudogymnoascus</taxon>
    </lineage>
</organism>
<dbReference type="GeneID" id="28841674"/>
<sequence length="360" mass="39641">MSVSESCIVYPRKELASMRKKYFREPFAEGCLPEGGFVLHDERFSQILGSNPTIKVIAEQIEPFAHEAGVYMPATGEVYITSNHLLCAGEKYVQISRVYNDWKGYHVDSIEPDIVLANGGVNYREGILFCEQGSLTEPGGLVYMKPEEPYKTEMIISDYHGRQFNSVNDVVIHKDGSIWFTDPTYGHEQGIRPLPQLPPQTYRYDPGTGDIRAMDDSLTKPNGLCFSPDQLTLYITDTAGMAGCTHTSGIYSPAKAASIYAFDVITRHGGPFLANKRLFAFADVGIPDGIKCDTEGNVYSGCGDGVHVWSPGGMLIGKVYVPGGCANFCFGKGGEMFLLNEKKMWRAQLNPELKGDLLGL</sequence>
<dbReference type="InterPro" id="IPR011042">
    <property type="entry name" value="6-blade_b-propeller_TolB-like"/>
</dbReference>
<dbReference type="OrthoDB" id="423498at2759"/>
<accession>A0A1B8GCN1</accession>
<dbReference type="Gene3D" id="2.120.10.30">
    <property type="entry name" value="TolB, C-terminal domain"/>
    <property type="match status" value="1"/>
</dbReference>
<dbReference type="Pfam" id="PF08450">
    <property type="entry name" value="SGL"/>
    <property type="match status" value="1"/>
</dbReference>
<dbReference type="EMBL" id="KV460252">
    <property type="protein sequence ID" value="OBT93591.1"/>
    <property type="molecule type" value="Genomic_DNA"/>
</dbReference>
<protein>
    <recommendedName>
        <fullName evidence="1">SMP-30/Gluconolactonase/LRE-like region domain-containing protein</fullName>
    </recommendedName>
</protein>
<reference evidence="2 3" key="1">
    <citation type="submission" date="2016-03" db="EMBL/GenBank/DDBJ databases">
        <title>Comparative genomics of Pseudogymnoascus destructans, the fungus causing white-nose syndrome of bats.</title>
        <authorList>
            <person name="Palmer J.M."/>
            <person name="Drees K.P."/>
            <person name="Foster J.T."/>
            <person name="Lindner D.L."/>
        </authorList>
    </citation>
    <scope>NUCLEOTIDE SEQUENCE [LARGE SCALE GENOMIC DNA]</scope>
    <source>
        <strain evidence="2 3">UAMH 10579</strain>
    </source>
</reference>
<dbReference type="PANTHER" id="PTHR47064:SF2">
    <property type="entry name" value="SMP-30_GLUCONOLACTONASE_LRE-LIKE REGION DOMAIN-CONTAINING PROTEIN-RELATED"/>
    <property type="match status" value="1"/>
</dbReference>
<dbReference type="InterPro" id="IPR013658">
    <property type="entry name" value="SGL"/>
</dbReference>
<dbReference type="AlphaFoldDB" id="A0A1B8GCN1"/>
<evidence type="ECO:0000313" key="3">
    <source>
        <dbReference type="Proteomes" id="UP000091956"/>
    </source>
</evidence>
<keyword evidence="3" id="KW-1185">Reference proteome</keyword>
<dbReference type="InterPro" id="IPR052988">
    <property type="entry name" value="Oryzine_lactonohydrolase"/>
</dbReference>
<dbReference type="PANTHER" id="PTHR47064">
    <property type="entry name" value="PUTATIVE (AFU_ORTHOLOGUE AFUA_1G08990)-RELATED"/>
    <property type="match status" value="1"/>
</dbReference>
<gene>
    <name evidence="2" type="ORF">VE01_08288</name>
</gene>
<dbReference type="Proteomes" id="UP000091956">
    <property type="component" value="Unassembled WGS sequence"/>
</dbReference>
<evidence type="ECO:0000259" key="1">
    <source>
        <dbReference type="Pfam" id="PF08450"/>
    </source>
</evidence>
<dbReference type="SUPFAM" id="SSF63829">
    <property type="entry name" value="Calcium-dependent phosphotriesterase"/>
    <property type="match status" value="1"/>
</dbReference>
<evidence type="ECO:0000313" key="2">
    <source>
        <dbReference type="EMBL" id="OBT93591.1"/>
    </source>
</evidence>
<dbReference type="STRING" id="342668.A0A1B8GCN1"/>
<feature type="domain" description="SMP-30/Gluconolactonase/LRE-like region" evidence="1">
    <location>
        <begin position="140"/>
        <end position="331"/>
    </location>
</feature>
<dbReference type="RefSeq" id="XP_018127324.1">
    <property type="nucleotide sequence ID" value="XM_018277714.2"/>
</dbReference>
<reference evidence="3" key="2">
    <citation type="journal article" date="2018" name="Nat. Commun.">
        <title>Extreme sensitivity to ultraviolet light in the fungal pathogen causing white-nose syndrome of bats.</title>
        <authorList>
            <person name="Palmer J.M."/>
            <person name="Drees K.P."/>
            <person name="Foster J.T."/>
            <person name="Lindner D.L."/>
        </authorList>
    </citation>
    <scope>NUCLEOTIDE SEQUENCE [LARGE SCALE GENOMIC DNA]</scope>
    <source>
        <strain evidence="3">UAMH 10579</strain>
    </source>
</reference>